<name>R7T8J0_CAPTE</name>
<dbReference type="OrthoDB" id="6138663at2759"/>
<dbReference type="GO" id="GO:0006790">
    <property type="term" value="P:sulfur compound metabolic process"/>
    <property type="evidence" value="ECO:0007669"/>
    <property type="project" value="TreeGrafter"/>
</dbReference>
<dbReference type="InterPro" id="IPR051135">
    <property type="entry name" value="Gal/GlcNAc/GalNAc_ST"/>
</dbReference>
<proteinExistence type="predicted"/>
<dbReference type="GO" id="GO:0006044">
    <property type="term" value="P:N-acetylglucosamine metabolic process"/>
    <property type="evidence" value="ECO:0007669"/>
    <property type="project" value="TreeGrafter"/>
</dbReference>
<dbReference type="Pfam" id="PF00685">
    <property type="entry name" value="Sulfotransfer_1"/>
    <property type="match status" value="1"/>
</dbReference>
<dbReference type="SUPFAM" id="SSF52540">
    <property type="entry name" value="P-loop containing nucleoside triphosphate hydrolases"/>
    <property type="match status" value="1"/>
</dbReference>
<evidence type="ECO:0000313" key="4">
    <source>
        <dbReference type="Proteomes" id="UP000014760"/>
    </source>
</evidence>
<dbReference type="EMBL" id="AMQN01014622">
    <property type="status" value="NOT_ANNOTATED_CDS"/>
    <property type="molecule type" value="Genomic_DNA"/>
</dbReference>
<dbReference type="EnsemblMetazoa" id="CapteT198370">
    <property type="protein sequence ID" value="CapteP198370"/>
    <property type="gene ID" value="CapteG198370"/>
</dbReference>
<dbReference type="AlphaFoldDB" id="R7T8J0"/>
<evidence type="ECO:0000259" key="1">
    <source>
        <dbReference type="Pfam" id="PF00685"/>
    </source>
</evidence>
<organism evidence="2">
    <name type="scientific">Capitella teleta</name>
    <name type="common">Polychaete worm</name>
    <dbReference type="NCBI Taxonomy" id="283909"/>
    <lineage>
        <taxon>Eukaryota</taxon>
        <taxon>Metazoa</taxon>
        <taxon>Spiralia</taxon>
        <taxon>Lophotrochozoa</taxon>
        <taxon>Annelida</taxon>
        <taxon>Polychaeta</taxon>
        <taxon>Sedentaria</taxon>
        <taxon>Scolecida</taxon>
        <taxon>Capitellidae</taxon>
        <taxon>Capitella</taxon>
    </lineage>
</organism>
<evidence type="ECO:0000313" key="3">
    <source>
        <dbReference type="EnsemblMetazoa" id="CapteP198370"/>
    </source>
</evidence>
<dbReference type="InterPro" id="IPR027417">
    <property type="entry name" value="P-loop_NTPase"/>
</dbReference>
<dbReference type="PANTHER" id="PTHR10704">
    <property type="entry name" value="CARBOHYDRATE SULFOTRANSFERASE"/>
    <property type="match status" value="1"/>
</dbReference>
<gene>
    <name evidence="2" type="ORF">CAPTEDRAFT_198370</name>
</gene>
<dbReference type="Proteomes" id="UP000014760">
    <property type="component" value="Unassembled WGS sequence"/>
</dbReference>
<reference evidence="3" key="3">
    <citation type="submission" date="2015-06" db="UniProtKB">
        <authorList>
            <consortium name="EnsemblMetazoa"/>
        </authorList>
    </citation>
    <scope>IDENTIFICATION</scope>
</reference>
<dbReference type="STRING" id="283909.R7T8J0"/>
<dbReference type="OMA" id="VFLMIQT"/>
<evidence type="ECO:0000313" key="2">
    <source>
        <dbReference type="EMBL" id="ELT89955.1"/>
    </source>
</evidence>
<feature type="domain" description="Sulfotransferase" evidence="1">
    <location>
        <begin position="280"/>
        <end position="416"/>
    </location>
</feature>
<keyword evidence="4" id="KW-1185">Reference proteome</keyword>
<dbReference type="InterPro" id="IPR000863">
    <property type="entry name" value="Sulfotransferase_dom"/>
</dbReference>
<dbReference type="GO" id="GO:0001517">
    <property type="term" value="F:N-acetylglucosamine 6-O-sulfotransferase activity"/>
    <property type="evidence" value="ECO:0007669"/>
    <property type="project" value="TreeGrafter"/>
</dbReference>
<protein>
    <recommendedName>
        <fullName evidence="1">Sulfotransferase domain-containing protein</fullName>
    </recommendedName>
</protein>
<accession>R7T8J0</accession>
<dbReference type="HOGENOM" id="CLU_028381_3_2_1"/>
<dbReference type="EMBL" id="KB311106">
    <property type="protein sequence ID" value="ELT89955.1"/>
    <property type="molecule type" value="Genomic_DNA"/>
</dbReference>
<reference evidence="4" key="1">
    <citation type="submission" date="2012-12" db="EMBL/GenBank/DDBJ databases">
        <authorList>
            <person name="Hellsten U."/>
            <person name="Grimwood J."/>
            <person name="Chapman J.A."/>
            <person name="Shapiro H."/>
            <person name="Aerts A."/>
            <person name="Otillar R.P."/>
            <person name="Terry A.Y."/>
            <person name="Boore J.L."/>
            <person name="Simakov O."/>
            <person name="Marletaz F."/>
            <person name="Cho S.-J."/>
            <person name="Edsinger-Gonzales E."/>
            <person name="Havlak P."/>
            <person name="Kuo D.-H."/>
            <person name="Larsson T."/>
            <person name="Lv J."/>
            <person name="Arendt D."/>
            <person name="Savage R."/>
            <person name="Osoegawa K."/>
            <person name="de Jong P."/>
            <person name="Lindberg D.R."/>
            <person name="Seaver E.C."/>
            <person name="Weisblat D.A."/>
            <person name="Putnam N.H."/>
            <person name="Grigoriev I.V."/>
            <person name="Rokhsar D.S."/>
        </authorList>
    </citation>
    <scope>NUCLEOTIDE SEQUENCE</scope>
    <source>
        <strain evidence="4">I ESC-2004</strain>
    </source>
</reference>
<sequence length="420" mass="48686">MWLDDQNTKCETPGTSVDTALYIQNELHECIIKPKPYRMCECEDKQIARKNHPEVFRPLENRTDRRRHVLMLTYARGGSTLLGQLFNQHEDAFYWFEPLHSYHKRHFPNTSPDGYLFTDDDKSSSLTNEGIFAHLEIMHSIFNCNLHSVPLHVFANRFLRTWPVPLKFASYRECMDAKPKSEVIRASSAFVGQGNFKRIYSLTPRDLNGNISLIKEKIEFVDDESISYLEESELGYLLPFKIKYCLPLLENACRKAKVIAIKTIRYAMEFVPLLGNHTDKVIHLSRDPRGIMNSRYNGMLKPTEAENARFVCNHMSADLRERKSQNRLDFFFPLKYEDLAAKPLSVAKRIYRFIGMDSSAKTLNRIWEMTHGGKDGGKSDTKRKNSTATALAWRSKMDNETVNVINRRCAKTLSQYGYDL</sequence>
<dbReference type="PANTHER" id="PTHR10704:SF44">
    <property type="entry name" value="LD35051P-RELATED"/>
    <property type="match status" value="1"/>
</dbReference>
<reference evidence="2 4" key="2">
    <citation type="journal article" date="2013" name="Nature">
        <title>Insights into bilaterian evolution from three spiralian genomes.</title>
        <authorList>
            <person name="Simakov O."/>
            <person name="Marletaz F."/>
            <person name="Cho S.J."/>
            <person name="Edsinger-Gonzales E."/>
            <person name="Havlak P."/>
            <person name="Hellsten U."/>
            <person name="Kuo D.H."/>
            <person name="Larsson T."/>
            <person name="Lv J."/>
            <person name="Arendt D."/>
            <person name="Savage R."/>
            <person name="Osoegawa K."/>
            <person name="de Jong P."/>
            <person name="Grimwood J."/>
            <person name="Chapman J.A."/>
            <person name="Shapiro H."/>
            <person name="Aerts A."/>
            <person name="Otillar R.P."/>
            <person name="Terry A.Y."/>
            <person name="Boore J.L."/>
            <person name="Grigoriev I.V."/>
            <person name="Lindberg D.R."/>
            <person name="Seaver E.C."/>
            <person name="Weisblat D.A."/>
            <person name="Putnam N.H."/>
            <person name="Rokhsar D.S."/>
        </authorList>
    </citation>
    <scope>NUCLEOTIDE SEQUENCE</scope>
    <source>
        <strain evidence="2 4">I ESC-2004</strain>
    </source>
</reference>
<dbReference type="Gene3D" id="3.40.50.300">
    <property type="entry name" value="P-loop containing nucleotide triphosphate hydrolases"/>
    <property type="match status" value="1"/>
</dbReference>